<accession>A0A444WVT9</accession>
<dbReference type="PANTHER" id="PTHR32401">
    <property type="entry name" value="CONCANAVALIN A-LIKE LECTIN FAMILY PROTEIN"/>
    <property type="match status" value="1"/>
</dbReference>
<feature type="signal peptide" evidence="3">
    <location>
        <begin position="1"/>
        <end position="24"/>
    </location>
</feature>
<evidence type="ECO:0000313" key="5">
    <source>
        <dbReference type="EMBL" id="RYQ81586.1"/>
    </source>
</evidence>
<dbReference type="PIRSF" id="PIRSF002690">
    <property type="entry name" value="L-type_lectin_plant"/>
    <property type="match status" value="1"/>
</dbReference>
<dbReference type="PANTHER" id="PTHR32401:SF14">
    <property type="entry name" value="LECTIN 5"/>
    <property type="match status" value="1"/>
</dbReference>
<dbReference type="Proteomes" id="UP000289738">
    <property type="component" value="Unassembled WGS sequence"/>
</dbReference>
<proteinExistence type="inferred from homology"/>
<dbReference type="CDD" id="cd06899">
    <property type="entry name" value="lectin_legume_LecRK_Arcelin_ConA"/>
    <property type="match status" value="1"/>
</dbReference>
<dbReference type="EMBL" id="SDMP01000021">
    <property type="protein sequence ID" value="RYQ81586.1"/>
    <property type="molecule type" value="Genomic_DNA"/>
</dbReference>
<dbReference type="GO" id="GO:0030246">
    <property type="term" value="F:carbohydrate binding"/>
    <property type="evidence" value="ECO:0007669"/>
    <property type="project" value="UniProtKB-KW"/>
</dbReference>
<dbReference type="OrthoDB" id="2014828at2759"/>
<name>A0A444WVT9_ARAHY</name>
<dbReference type="Gene3D" id="2.60.120.200">
    <property type="match status" value="1"/>
</dbReference>
<dbReference type="InterPro" id="IPR050258">
    <property type="entry name" value="Leguminous_Lectin"/>
</dbReference>
<feature type="domain" description="Legume lectin" evidence="4">
    <location>
        <begin position="26"/>
        <end position="266"/>
    </location>
</feature>
<gene>
    <name evidence="5" type="ORF">Ahy_Scaffold1g107474</name>
</gene>
<evidence type="ECO:0000256" key="1">
    <source>
        <dbReference type="ARBA" id="ARBA00007606"/>
    </source>
</evidence>
<comment type="caution">
    <text evidence="5">The sequence shown here is derived from an EMBL/GenBank/DDBJ whole genome shotgun (WGS) entry which is preliminary data.</text>
</comment>
<dbReference type="InterPro" id="IPR016363">
    <property type="entry name" value="L-lectin"/>
</dbReference>
<comment type="similarity">
    <text evidence="1">Belongs to the leguminous lectin family.</text>
</comment>
<evidence type="ECO:0000313" key="6">
    <source>
        <dbReference type="Proteomes" id="UP000289738"/>
    </source>
</evidence>
<keyword evidence="3" id="KW-0732">Signal</keyword>
<evidence type="ECO:0000256" key="3">
    <source>
        <dbReference type="SAM" id="SignalP"/>
    </source>
</evidence>
<dbReference type="Pfam" id="PF00139">
    <property type="entry name" value="Lectin_legB"/>
    <property type="match status" value="1"/>
</dbReference>
<evidence type="ECO:0000256" key="2">
    <source>
        <dbReference type="ARBA" id="ARBA00022734"/>
    </source>
</evidence>
<keyword evidence="6" id="KW-1185">Reference proteome</keyword>
<feature type="chain" id="PRO_5019411944" description="Legume lectin domain-containing protein" evidence="3">
    <location>
        <begin position="25"/>
        <end position="268"/>
    </location>
</feature>
<dbReference type="InterPro" id="IPR001220">
    <property type="entry name" value="Legume_lectin_dom"/>
</dbReference>
<dbReference type="AlphaFoldDB" id="A0A444WVT9"/>
<keyword evidence="2" id="KW-0430">Lectin</keyword>
<dbReference type="InterPro" id="IPR013320">
    <property type="entry name" value="ConA-like_dom_sf"/>
</dbReference>
<protein>
    <recommendedName>
        <fullName evidence="4">Legume lectin domain-containing protein</fullName>
    </recommendedName>
</protein>
<sequence length="268" mass="29192">MANSDQKLLMIFMFSLMFITIAKSDSLSFNYPRFTPGLRNLLLDGEDSSISDGALHLTKTDPNTGKALPDRSGLAAFFGAVRLFNNRTGKVADFTTEFTFTVKTNGVQPHGDGFTFFLASLDYEFPDNSSGGFLGLFNSQTAFNASANQVVVVEFDTFGNTWDPPYSPYPHIGIDVNSVRSVATAKWPMDSEPDGAIGKASIRYGSSSKLLSVIVSYPNSTVPVTTLSYPVDFANALQSEWALVGFSASTGDLVETHDILSWYFRTSL</sequence>
<dbReference type="SUPFAM" id="SSF49899">
    <property type="entry name" value="Concanavalin A-like lectins/glucanases"/>
    <property type="match status" value="1"/>
</dbReference>
<organism evidence="5 6">
    <name type="scientific">Arachis hypogaea</name>
    <name type="common">Peanut</name>
    <dbReference type="NCBI Taxonomy" id="3818"/>
    <lineage>
        <taxon>Eukaryota</taxon>
        <taxon>Viridiplantae</taxon>
        <taxon>Streptophyta</taxon>
        <taxon>Embryophyta</taxon>
        <taxon>Tracheophyta</taxon>
        <taxon>Spermatophyta</taxon>
        <taxon>Magnoliopsida</taxon>
        <taxon>eudicotyledons</taxon>
        <taxon>Gunneridae</taxon>
        <taxon>Pentapetalae</taxon>
        <taxon>rosids</taxon>
        <taxon>fabids</taxon>
        <taxon>Fabales</taxon>
        <taxon>Fabaceae</taxon>
        <taxon>Papilionoideae</taxon>
        <taxon>50 kb inversion clade</taxon>
        <taxon>dalbergioids sensu lato</taxon>
        <taxon>Dalbergieae</taxon>
        <taxon>Pterocarpus clade</taxon>
        <taxon>Arachis</taxon>
    </lineage>
</organism>
<evidence type="ECO:0000259" key="4">
    <source>
        <dbReference type="Pfam" id="PF00139"/>
    </source>
</evidence>
<reference evidence="5 6" key="1">
    <citation type="submission" date="2019-01" db="EMBL/GenBank/DDBJ databases">
        <title>Sequencing of cultivated peanut Arachis hypogaea provides insights into genome evolution and oil improvement.</title>
        <authorList>
            <person name="Chen X."/>
        </authorList>
    </citation>
    <scope>NUCLEOTIDE SEQUENCE [LARGE SCALE GENOMIC DNA]</scope>
    <source>
        <strain evidence="6">cv. Fuhuasheng</strain>
        <tissue evidence="5">Leaves</tissue>
    </source>
</reference>
<dbReference type="STRING" id="3818.A0A444WVT9"/>